<sequence>MGIMMSETTPHLKLPFLAAAQAQKHVTHNEALALVDLVVQLCVVSNSVSTPPADPVEGGRYIVPTAATGAFAGQESKIAAFDAGIWRFLAPVEGWAAWVQSLGAMQVFSGGSWIGFSSVTGLGVDSVTGGAAFQQEKTVLSESAHGAQSQFVTADELITVSGGLTESSLVIPSRAIVFCVSVRVVEAVTGVSSYDCGVAGESSKFGGGLGIAAGSSNAGVIGPTAYYVDTPVRMTANTGDFTGGKVRLSLHYFLPVVPQN</sequence>
<dbReference type="InterPro" id="IPR021251">
    <property type="entry name" value="DUF2793"/>
</dbReference>
<evidence type="ECO:0000313" key="1">
    <source>
        <dbReference type="EMBL" id="SFK70815.1"/>
    </source>
</evidence>
<dbReference type="Proteomes" id="UP000199598">
    <property type="component" value="Unassembled WGS sequence"/>
</dbReference>
<keyword evidence="2" id="KW-1185">Reference proteome</keyword>
<reference evidence="1 2" key="1">
    <citation type="submission" date="2016-10" db="EMBL/GenBank/DDBJ databases">
        <authorList>
            <person name="Varghese N."/>
            <person name="Submissions S."/>
        </authorList>
    </citation>
    <scope>NUCLEOTIDE SEQUENCE [LARGE SCALE GENOMIC DNA]</scope>
    <source>
        <strain evidence="1 2">DSM 16392</strain>
    </source>
</reference>
<name>A0A1I4BQ48_9HYPH</name>
<dbReference type="Pfam" id="PF10983">
    <property type="entry name" value="DUF2793"/>
    <property type="match status" value="1"/>
</dbReference>
<organism evidence="1 2">
    <name type="scientific">Pseudovibrio ascidiaceicola</name>
    <dbReference type="NCBI Taxonomy" id="285279"/>
    <lineage>
        <taxon>Bacteria</taxon>
        <taxon>Pseudomonadati</taxon>
        <taxon>Pseudomonadota</taxon>
        <taxon>Alphaproteobacteria</taxon>
        <taxon>Hyphomicrobiales</taxon>
        <taxon>Stappiaceae</taxon>
        <taxon>Pseudovibrio</taxon>
    </lineage>
</organism>
<dbReference type="EMBL" id="FOSK01000008">
    <property type="protein sequence ID" value="SFK70815.1"/>
    <property type="molecule type" value="Genomic_DNA"/>
</dbReference>
<proteinExistence type="predicted"/>
<protein>
    <submittedName>
        <fullName evidence="1">Uncharacterized protein</fullName>
    </submittedName>
</protein>
<accession>A0A1I4BQ48</accession>
<gene>
    <name evidence="1" type="ORF">SAMN04488518_10886</name>
</gene>
<evidence type="ECO:0000313" key="2">
    <source>
        <dbReference type="Proteomes" id="UP000199598"/>
    </source>
</evidence>
<comment type="caution">
    <text evidence="1">The sequence shown here is derived from an EMBL/GenBank/DDBJ whole genome shotgun (WGS) entry which is preliminary data.</text>
</comment>